<evidence type="ECO:0000313" key="2">
    <source>
        <dbReference type="EMBL" id="CAB4306177.1"/>
    </source>
</evidence>
<dbReference type="EMBL" id="CAEKDK010000004">
    <property type="protein sequence ID" value="CAB4275788.1"/>
    <property type="molecule type" value="Genomic_DNA"/>
</dbReference>
<evidence type="ECO:0000313" key="3">
    <source>
        <dbReference type="Proteomes" id="UP000507222"/>
    </source>
</evidence>
<dbReference type="AlphaFoldDB" id="A0A6J5X1L1"/>
<dbReference type="Proteomes" id="UP000507222">
    <property type="component" value="Unassembled WGS sequence"/>
</dbReference>
<sequence>MWERGRRGKERMVWWVYSEIERYKRGRSQERTFVISLCRGVLVRQKPKKRKSPPHKGSGFGY</sequence>
<reference evidence="2 3" key="2">
    <citation type="submission" date="2020-05" db="EMBL/GenBank/DDBJ databases">
        <authorList>
            <person name="Campoy J."/>
            <person name="Schneeberger K."/>
            <person name="Spophaly S."/>
        </authorList>
    </citation>
    <scope>NUCLEOTIDE SEQUENCE [LARGE SCALE GENOMIC DNA]</scope>
    <source>
        <strain evidence="2">PruArmRojPasFocal</strain>
    </source>
</reference>
<proteinExistence type="predicted"/>
<evidence type="ECO:0000313" key="1">
    <source>
        <dbReference type="EMBL" id="CAB4275788.1"/>
    </source>
</evidence>
<name>A0A6J5X1L1_PRUAR</name>
<gene>
    <name evidence="1" type="ORF">CURHAP_LOCUS24725</name>
    <name evidence="2" type="ORF">ORAREDHAP_LOCUS24302</name>
</gene>
<accession>A0A6J5X1L1</accession>
<keyword evidence="4" id="KW-1185">Reference proteome</keyword>
<reference evidence="4" key="1">
    <citation type="journal article" date="2020" name="Genome Biol.">
        <title>Gamete binning: chromosome-level and haplotype-resolved genome assembly enabled by high-throughput single-cell sequencing of gamete genomes.</title>
        <authorList>
            <person name="Campoy J.A."/>
            <person name="Sun H."/>
            <person name="Goel M."/>
            <person name="Jiao W.-B."/>
            <person name="Folz-Donahue K."/>
            <person name="Wang N."/>
            <person name="Rubio M."/>
            <person name="Liu C."/>
            <person name="Kukat C."/>
            <person name="Ruiz D."/>
            <person name="Huettel B."/>
            <person name="Schneeberger K."/>
        </authorList>
    </citation>
    <scope>NUCLEOTIDE SEQUENCE [LARGE SCALE GENOMIC DNA]</scope>
    <source>
        <strain evidence="4">cv. Rojo Pasion</strain>
    </source>
</reference>
<evidence type="ECO:0000313" key="4">
    <source>
        <dbReference type="Proteomes" id="UP000507245"/>
    </source>
</evidence>
<organism evidence="2 4">
    <name type="scientific">Prunus armeniaca</name>
    <name type="common">Apricot</name>
    <name type="synonym">Armeniaca vulgaris</name>
    <dbReference type="NCBI Taxonomy" id="36596"/>
    <lineage>
        <taxon>Eukaryota</taxon>
        <taxon>Viridiplantae</taxon>
        <taxon>Streptophyta</taxon>
        <taxon>Embryophyta</taxon>
        <taxon>Tracheophyta</taxon>
        <taxon>Spermatophyta</taxon>
        <taxon>Magnoliopsida</taxon>
        <taxon>eudicotyledons</taxon>
        <taxon>Gunneridae</taxon>
        <taxon>Pentapetalae</taxon>
        <taxon>rosids</taxon>
        <taxon>fabids</taxon>
        <taxon>Rosales</taxon>
        <taxon>Rosaceae</taxon>
        <taxon>Amygdaloideae</taxon>
        <taxon>Amygdaleae</taxon>
        <taxon>Prunus</taxon>
    </lineage>
</organism>
<protein>
    <submittedName>
        <fullName evidence="2">Uncharacterized protein</fullName>
    </submittedName>
</protein>
<dbReference type="EMBL" id="CAEKKB010000004">
    <property type="protein sequence ID" value="CAB4306177.1"/>
    <property type="molecule type" value="Genomic_DNA"/>
</dbReference>
<dbReference type="Proteomes" id="UP000507245">
    <property type="component" value="Unassembled WGS sequence"/>
</dbReference>